<keyword evidence="2" id="KW-0813">Transport</keyword>
<keyword evidence="12" id="KW-0407">Ion channel</keyword>
<dbReference type="SUPFAM" id="SSF81324">
    <property type="entry name" value="Voltage-gated potassium channels"/>
    <property type="match status" value="1"/>
</dbReference>
<evidence type="ECO:0000256" key="4">
    <source>
        <dbReference type="ARBA" id="ARBA00022606"/>
    </source>
</evidence>
<keyword evidence="7 17" id="KW-1133">Transmembrane helix</keyword>
<evidence type="ECO:0000256" key="15">
    <source>
        <dbReference type="ARBA" id="ARBA00036239"/>
    </source>
</evidence>
<dbReference type="FunFam" id="2.60.120.10:FF:000020">
    <property type="entry name" value="Cyclic nucleotide-gated channel beta 3"/>
    <property type="match status" value="1"/>
</dbReference>
<dbReference type="Pfam" id="PF00027">
    <property type="entry name" value="cNMP_binding"/>
    <property type="match status" value="1"/>
</dbReference>
<dbReference type="GO" id="GO:0030553">
    <property type="term" value="F:cGMP binding"/>
    <property type="evidence" value="ECO:0007669"/>
    <property type="project" value="UniProtKB-KW"/>
</dbReference>
<dbReference type="EMBL" id="CAIIXF020000008">
    <property type="protein sequence ID" value="CAH1791706.1"/>
    <property type="molecule type" value="Genomic_DNA"/>
</dbReference>
<dbReference type="PROSITE" id="PS00889">
    <property type="entry name" value="CNMP_BINDING_2"/>
    <property type="match status" value="1"/>
</dbReference>
<protein>
    <submittedName>
        <fullName evidence="18">Uncharacterized protein</fullName>
    </submittedName>
</protein>
<dbReference type="InterPro" id="IPR014710">
    <property type="entry name" value="RmlC-like_jellyroll"/>
</dbReference>
<dbReference type="PANTHER" id="PTHR45638">
    <property type="entry name" value="CYCLIC NUCLEOTIDE-GATED CATION CHANNEL SUBUNIT A"/>
    <property type="match status" value="1"/>
</dbReference>
<keyword evidence="6" id="KW-0547">Nucleotide-binding</keyword>
<keyword evidence="13" id="KW-0844">Vision</keyword>
<evidence type="ECO:0000256" key="14">
    <source>
        <dbReference type="ARBA" id="ARBA00034430"/>
    </source>
</evidence>
<dbReference type="GO" id="GO:0005221">
    <property type="term" value="F:intracellularly cyclic nucleotide-activated monoatomic cation channel activity"/>
    <property type="evidence" value="ECO:0007669"/>
    <property type="project" value="InterPro"/>
</dbReference>
<feature type="region of interest" description="Disordered" evidence="16">
    <location>
        <begin position="574"/>
        <end position="610"/>
    </location>
</feature>
<comment type="catalytic activity">
    <reaction evidence="14">
        <text>K(+)(in) = K(+)(out)</text>
        <dbReference type="Rhea" id="RHEA:29463"/>
        <dbReference type="ChEBI" id="CHEBI:29103"/>
    </reaction>
</comment>
<dbReference type="OrthoDB" id="421226at2759"/>
<dbReference type="InterPro" id="IPR018488">
    <property type="entry name" value="cNMP-bd_CS"/>
</dbReference>
<dbReference type="Gene3D" id="1.10.287.70">
    <property type="match status" value="1"/>
</dbReference>
<dbReference type="GO" id="GO:0044877">
    <property type="term" value="F:protein-containing complex binding"/>
    <property type="evidence" value="ECO:0007669"/>
    <property type="project" value="TreeGrafter"/>
</dbReference>
<evidence type="ECO:0000256" key="10">
    <source>
        <dbReference type="ARBA" id="ARBA00023136"/>
    </source>
</evidence>
<keyword evidence="4" id="KW-0716">Sensory transduction</keyword>
<keyword evidence="19" id="KW-1185">Reference proteome</keyword>
<evidence type="ECO:0000256" key="16">
    <source>
        <dbReference type="SAM" id="MobiDB-lite"/>
    </source>
</evidence>
<dbReference type="FunFam" id="1.10.287.70:FF:000072">
    <property type="entry name" value="Cyclic nucleotide gated channel beta 3"/>
    <property type="match status" value="1"/>
</dbReference>
<dbReference type="SMART" id="SM00100">
    <property type="entry name" value="cNMP"/>
    <property type="match status" value="1"/>
</dbReference>
<feature type="transmembrane region" description="Helical" evidence="17">
    <location>
        <begin position="119"/>
        <end position="142"/>
    </location>
</feature>
<dbReference type="Proteomes" id="UP000749559">
    <property type="component" value="Unassembled WGS sequence"/>
</dbReference>
<keyword evidence="9" id="KW-0406">Ion transport</keyword>
<dbReference type="FunFam" id="1.10.287.630:FF:000001">
    <property type="entry name" value="Cyclic nucleotide-gated channel alpha 3"/>
    <property type="match status" value="1"/>
</dbReference>
<evidence type="ECO:0000313" key="18">
    <source>
        <dbReference type="EMBL" id="CAH1791706.1"/>
    </source>
</evidence>
<evidence type="ECO:0000256" key="6">
    <source>
        <dbReference type="ARBA" id="ARBA00022741"/>
    </source>
</evidence>
<evidence type="ECO:0000256" key="3">
    <source>
        <dbReference type="ARBA" id="ARBA00022535"/>
    </source>
</evidence>
<proteinExistence type="predicted"/>
<accession>A0A8J1U1M9</accession>
<dbReference type="SUPFAM" id="SSF51206">
    <property type="entry name" value="cAMP-binding domain-like"/>
    <property type="match status" value="1"/>
</dbReference>
<feature type="compositionally biased region" description="Polar residues" evidence="16">
    <location>
        <begin position="583"/>
        <end position="599"/>
    </location>
</feature>
<dbReference type="InterPro" id="IPR000595">
    <property type="entry name" value="cNMP-bd_dom"/>
</dbReference>
<name>A0A8J1U1M9_OWEFU</name>
<evidence type="ECO:0000256" key="7">
    <source>
        <dbReference type="ARBA" id="ARBA00022989"/>
    </source>
</evidence>
<evidence type="ECO:0000256" key="5">
    <source>
        <dbReference type="ARBA" id="ARBA00022692"/>
    </source>
</evidence>
<dbReference type="InterPro" id="IPR005821">
    <property type="entry name" value="Ion_trans_dom"/>
</dbReference>
<keyword evidence="5 17" id="KW-0812">Transmembrane</keyword>
<evidence type="ECO:0000256" key="1">
    <source>
        <dbReference type="ARBA" id="ARBA00004141"/>
    </source>
</evidence>
<evidence type="ECO:0000256" key="12">
    <source>
        <dbReference type="ARBA" id="ARBA00023303"/>
    </source>
</evidence>
<dbReference type="PANTHER" id="PTHR45638:SF13">
    <property type="entry name" value="CYCLIC NUCLEOTIDE-BINDING DOMAIN-CONTAINING PROTEIN"/>
    <property type="match status" value="1"/>
</dbReference>
<evidence type="ECO:0000256" key="17">
    <source>
        <dbReference type="SAM" id="Phobius"/>
    </source>
</evidence>
<organism evidence="18 19">
    <name type="scientific">Owenia fusiformis</name>
    <name type="common">Polychaete worm</name>
    <dbReference type="NCBI Taxonomy" id="6347"/>
    <lineage>
        <taxon>Eukaryota</taxon>
        <taxon>Metazoa</taxon>
        <taxon>Spiralia</taxon>
        <taxon>Lophotrochozoa</taxon>
        <taxon>Annelida</taxon>
        <taxon>Polychaeta</taxon>
        <taxon>Sedentaria</taxon>
        <taxon>Canalipalpata</taxon>
        <taxon>Sabellida</taxon>
        <taxon>Oweniida</taxon>
        <taxon>Oweniidae</taxon>
        <taxon>Owenia</taxon>
    </lineage>
</organism>
<feature type="transmembrane region" description="Helical" evidence="17">
    <location>
        <begin position="344"/>
        <end position="366"/>
    </location>
</feature>
<comment type="catalytic activity">
    <reaction evidence="15">
        <text>Na(+)(in) = Na(+)(out)</text>
        <dbReference type="Rhea" id="RHEA:34963"/>
        <dbReference type="ChEBI" id="CHEBI:29101"/>
    </reaction>
</comment>
<comment type="subcellular location">
    <subcellularLocation>
        <location evidence="1">Membrane</location>
        <topology evidence="1">Multi-pass membrane protein</topology>
    </subcellularLocation>
</comment>
<dbReference type="AlphaFoldDB" id="A0A8J1U1M9"/>
<dbReference type="GO" id="GO:0005886">
    <property type="term" value="C:plasma membrane"/>
    <property type="evidence" value="ECO:0007669"/>
    <property type="project" value="UniProtKB-ARBA"/>
</dbReference>
<evidence type="ECO:0000256" key="9">
    <source>
        <dbReference type="ARBA" id="ARBA00023065"/>
    </source>
</evidence>
<feature type="transmembrane region" description="Helical" evidence="17">
    <location>
        <begin position="274"/>
        <end position="292"/>
    </location>
</feature>
<dbReference type="Gene3D" id="2.60.120.10">
    <property type="entry name" value="Jelly Rolls"/>
    <property type="match status" value="1"/>
</dbReference>
<evidence type="ECO:0000256" key="13">
    <source>
        <dbReference type="ARBA" id="ARBA00023305"/>
    </source>
</evidence>
<feature type="transmembrane region" description="Helical" evidence="17">
    <location>
        <begin position="205"/>
        <end position="226"/>
    </location>
</feature>
<evidence type="ECO:0000256" key="8">
    <source>
        <dbReference type="ARBA" id="ARBA00022992"/>
    </source>
</evidence>
<dbReference type="GO" id="GO:0007601">
    <property type="term" value="P:visual perception"/>
    <property type="evidence" value="ECO:0007669"/>
    <property type="project" value="UniProtKB-KW"/>
</dbReference>
<evidence type="ECO:0000256" key="11">
    <source>
        <dbReference type="ARBA" id="ARBA00023286"/>
    </source>
</evidence>
<keyword evidence="11" id="KW-1071">Ligand-gated ion channel</keyword>
<comment type="caution">
    <text evidence="18">The sequence shown here is derived from an EMBL/GenBank/DDBJ whole genome shotgun (WGS) entry which is preliminary data.</text>
</comment>
<dbReference type="PROSITE" id="PS50042">
    <property type="entry name" value="CNMP_BINDING_3"/>
    <property type="match status" value="1"/>
</dbReference>
<evidence type="ECO:0000256" key="2">
    <source>
        <dbReference type="ARBA" id="ARBA00022448"/>
    </source>
</evidence>
<evidence type="ECO:0000313" key="19">
    <source>
        <dbReference type="Proteomes" id="UP000749559"/>
    </source>
</evidence>
<dbReference type="PROSITE" id="PS00888">
    <property type="entry name" value="CNMP_BINDING_1"/>
    <property type="match status" value="1"/>
</dbReference>
<gene>
    <name evidence="18" type="ORF">OFUS_LOCUS16761</name>
</gene>
<dbReference type="Pfam" id="PF00520">
    <property type="entry name" value="Ion_trans"/>
    <property type="match status" value="1"/>
</dbReference>
<feature type="non-terminal residue" evidence="18">
    <location>
        <position position="1"/>
    </location>
</feature>
<keyword evidence="3" id="KW-0140">cGMP</keyword>
<sequence length="645" mass="74456">MYDNFKMNDKLLILDRSGRTGAKKRGKLERSLGSYLDISPIDDERKVLITDSKEVADGQQHIQVPSSQHRRRQSWLQTCHSTQSKDNYRSKEKTIEDPNGKMDTVLQELVFNPNGAASYYWMATVTAAVMYNYWVVILRIAFLEMRQTSLNQQCFFYLDIISDIIYLLDIGVQLRTAYLENGILVFDTVKMSNHYRQKRRFIKDVIAVAPLGTLFNIFAVVVYVTIGSTQVGETDIFGPIMRLPRLLKYHTMMKFFDVTDSRTSSPYRVRAFKLTLYLWVVIHWIACFYHVVSEYEGFGSNNWVYPADEEDQVFARKYIRCMYWSMMTLTTIGETNTPETDMEYVFTGFTFLVGVFVFAAVVGNVGDVISNMNAARQEFQGRMDSVKFYMNHRKVPQHLQDRVKQWADYSWTRTQALNQSNQLDLLPERLQAEIAIHIHLDILKKVKIFEECEEGLLRELVLKLKSQIYSPGDYICRTGEIGREMYIINHGRVEILVTNGETGDSMVVATLSEGNYFGEISLLKLDYGQNKRTADVQSVGYSELLCLSRKDLITALVEYPEAKKVLEQQARERIKKNREARRTCSSDSLPTTNSPNHSISSDEKPIYGNTIYPTIPPKSEKLKEVIQSDEFRKLMLNKGKEVSEL</sequence>
<dbReference type="Gene3D" id="1.10.287.630">
    <property type="entry name" value="Helix hairpin bin"/>
    <property type="match status" value="1"/>
</dbReference>
<dbReference type="CDD" id="cd00038">
    <property type="entry name" value="CAP_ED"/>
    <property type="match status" value="1"/>
</dbReference>
<reference evidence="18" key="1">
    <citation type="submission" date="2022-03" db="EMBL/GenBank/DDBJ databases">
        <authorList>
            <person name="Martin C."/>
        </authorList>
    </citation>
    <scope>NUCLEOTIDE SEQUENCE</scope>
</reference>
<dbReference type="InterPro" id="IPR018490">
    <property type="entry name" value="cNMP-bd_dom_sf"/>
</dbReference>
<dbReference type="InterPro" id="IPR050866">
    <property type="entry name" value="CNG_cation_channel"/>
</dbReference>
<keyword evidence="8" id="KW-0142">cGMP-binding</keyword>
<keyword evidence="10 17" id="KW-0472">Membrane</keyword>